<dbReference type="InterPro" id="IPR043502">
    <property type="entry name" value="DNA/RNA_pol_sf"/>
</dbReference>
<dbReference type="SUPFAM" id="SSF56672">
    <property type="entry name" value="DNA/RNA polymerases"/>
    <property type="match status" value="1"/>
</dbReference>
<name>A0A1S3YZ86_TOBAC</name>
<proteinExistence type="predicted"/>
<dbReference type="AlphaFoldDB" id="A0A1S3YZ86"/>
<organism evidence="2">
    <name type="scientific">Nicotiana tabacum</name>
    <name type="common">Common tobacco</name>
    <dbReference type="NCBI Taxonomy" id="4097"/>
    <lineage>
        <taxon>Eukaryota</taxon>
        <taxon>Viridiplantae</taxon>
        <taxon>Streptophyta</taxon>
        <taxon>Embryophyta</taxon>
        <taxon>Tracheophyta</taxon>
        <taxon>Spermatophyta</taxon>
        <taxon>Magnoliopsida</taxon>
        <taxon>eudicotyledons</taxon>
        <taxon>Gunneridae</taxon>
        <taxon>Pentapetalae</taxon>
        <taxon>asterids</taxon>
        <taxon>lamiids</taxon>
        <taxon>Solanales</taxon>
        <taxon>Solanaceae</taxon>
        <taxon>Nicotianoideae</taxon>
        <taxon>Nicotianeae</taxon>
        <taxon>Nicotiana</taxon>
    </lineage>
</organism>
<dbReference type="KEGG" id="nta:107781451"/>
<reference evidence="2" key="1">
    <citation type="submission" date="2025-08" db="UniProtKB">
        <authorList>
            <consortium name="RefSeq"/>
        </authorList>
    </citation>
    <scope>IDENTIFICATION</scope>
</reference>
<evidence type="ECO:0000313" key="2">
    <source>
        <dbReference type="RefSeq" id="XP_016457636.1"/>
    </source>
</evidence>
<dbReference type="RefSeq" id="XP_016457636.1">
    <property type="nucleotide sequence ID" value="XM_016602150.1"/>
</dbReference>
<dbReference type="PaxDb" id="4097-A0A1S3YZ86"/>
<dbReference type="STRING" id="4097.A0A1S3YZ86"/>
<dbReference type="CDD" id="cd09272">
    <property type="entry name" value="RNase_HI_RT_Ty1"/>
    <property type="match status" value="1"/>
</dbReference>
<dbReference type="InterPro" id="IPR013103">
    <property type="entry name" value="RVT_2"/>
</dbReference>
<sequence length="293" mass="33511">MTVVRALINTAVKKGWDLHQLDVNNAFLHGDLHEEVYMEIPQGLKGESSVFVVVYVDDVILTGTNLEEIKVLKTYLHNQFKTKDLGELHYFLGLEMFYKDDRVLISQMKFTTDLMKEYDCLRYYAISYPLDSSTKLRAEEGPLLSDPSYYRKLVGKLNFLTNTRLDIAYNAFFCPLIPLAYCDSDWAAYPDSRKSVNGYLVLFGGSPISWKSKKQTTVSLSFAEADYISLRKVVVKLAVVHIARNSVFHERTKHIEVNCHFVQDKLHDGLITLHHISTHDQLADILTKAHTGI</sequence>
<dbReference type="PANTHER" id="PTHR11439:SF469">
    <property type="entry name" value="REVERSE TRANSCRIPTASE TY1_COPIA-TYPE DOMAIN-CONTAINING PROTEIN"/>
    <property type="match status" value="1"/>
</dbReference>
<feature type="domain" description="Reverse transcriptase Ty1/copia-type" evidence="1">
    <location>
        <begin position="46"/>
        <end position="129"/>
    </location>
</feature>
<protein>
    <submittedName>
        <fullName evidence="2">Uncharacterized mitochondrial protein AtMg00810-like</fullName>
    </submittedName>
</protein>
<accession>A0A1S3YZ86</accession>
<gene>
    <name evidence="2" type="primary">LOC107781451</name>
</gene>
<dbReference type="PANTHER" id="PTHR11439">
    <property type="entry name" value="GAG-POL-RELATED RETROTRANSPOSON"/>
    <property type="match status" value="1"/>
</dbReference>
<evidence type="ECO:0000259" key="1">
    <source>
        <dbReference type="Pfam" id="PF07727"/>
    </source>
</evidence>
<dbReference type="Pfam" id="PF07727">
    <property type="entry name" value="RVT_2"/>
    <property type="match status" value="1"/>
</dbReference>
<dbReference type="OrthoDB" id="414945at2759"/>